<evidence type="ECO:0000313" key="15">
    <source>
        <dbReference type="Proteomes" id="UP001597044"/>
    </source>
</evidence>
<evidence type="ECO:0000256" key="4">
    <source>
        <dbReference type="ARBA" id="ARBA00022692"/>
    </source>
</evidence>
<evidence type="ECO:0000256" key="2">
    <source>
        <dbReference type="ARBA" id="ARBA00022448"/>
    </source>
</evidence>
<evidence type="ECO:0000256" key="11">
    <source>
        <dbReference type="SAM" id="MobiDB-lite"/>
    </source>
</evidence>
<gene>
    <name evidence="14" type="ORF">ACFQ0F_10100</name>
</gene>
<dbReference type="PROSITE" id="PS01068">
    <property type="entry name" value="OMPA_1"/>
    <property type="match status" value="1"/>
</dbReference>
<sequence>MKLHKLALATFMATAAMAAHAEITVSPMIGYHMYDNDKGLDDGVDSSLALGYRVNPNVGLELRYGFANPTNKASGTGATRHEMATLDTYYRFNVENKLQPYVLIGGGLARGTNNGYTEHTIANVAVGAFYEMADNLALRGEIRGVEDMQESDHDGIASVGVTYSFGGQKAAAIAPVAAVAVKTDGDDDKDGVANSADKCPGTPTNVVVTADGCTKELVETVSREMRVLFDTDKSVVKPEFHDEIEGIAKLLKEYPAATVEIQGHTDSRGTASYNDALSQRRADAIANVLTKTYGLSADRISSKGYGAAQPVADNKTAEGRAKNRRSVAVAQGEVKVTVKK</sequence>
<accession>A0ABW3HIZ5</accession>
<evidence type="ECO:0000259" key="13">
    <source>
        <dbReference type="PROSITE" id="PS51123"/>
    </source>
</evidence>
<keyword evidence="6" id="KW-0406">Ion transport</keyword>
<dbReference type="PANTHER" id="PTHR30329:SF21">
    <property type="entry name" value="LIPOPROTEIN YIAD-RELATED"/>
    <property type="match status" value="1"/>
</dbReference>
<dbReference type="PRINTS" id="PR01021">
    <property type="entry name" value="OMPADOMAIN"/>
</dbReference>
<dbReference type="InterPro" id="IPR006664">
    <property type="entry name" value="OMP_bac"/>
</dbReference>
<feature type="signal peptide" evidence="12">
    <location>
        <begin position="1"/>
        <end position="21"/>
    </location>
</feature>
<dbReference type="Proteomes" id="UP001597044">
    <property type="component" value="Unassembled WGS sequence"/>
</dbReference>
<dbReference type="CDD" id="cd07185">
    <property type="entry name" value="OmpA_C-like"/>
    <property type="match status" value="1"/>
</dbReference>
<dbReference type="RefSeq" id="WP_340675823.1">
    <property type="nucleotide sequence ID" value="NZ_JBHTIT010000001.1"/>
</dbReference>
<keyword evidence="7" id="KW-0626">Porin</keyword>
<keyword evidence="3" id="KW-1134">Transmembrane beta strand</keyword>
<feature type="domain" description="OmpA-like" evidence="13">
    <location>
        <begin position="216"/>
        <end position="334"/>
    </location>
</feature>
<dbReference type="PROSITE" id="PS51123">
    <property type="entry name" value="OMPA_2"/>
    <property type="match status" value="1"/>
</dbReference>
<proteinExistence type="predicted"/>
<feature type="chain" id="PRO_5047029980" evidence="12">
    <location>
        <begin position="22"/>
        <end position="340"/>
    </location>
</feature>
<comment type="subcellular location">
    <subcellularLocation>
        <location evidence="1">Cell outer membrane</location>
        <topology evidence="1">Multi-pass membrane protein</topology>
    </subcellularLocation>
</comment>
<dbReference type="InterPro" id="IPR006690">
    <property type="entry name" value="OMPA-like_CS"/>
</dbReference>
<evidence type="ECO:0000256" key="7">
    <source>
        <dbReference type="ARBA" id="ARBA00023114"/>
    </source>
</evidence>
<dbReference type="InterPro" id="IPR027385">
    <property type="entry name" value="Beta-barrel_OMP"/>
</dbReference>
<dbReference type="EMBL" id="JBHTIT010000001">
    <property type="protein sequence ID" value="MFD0950736.1"/>
    <property type="molecule type" value="Genomic_DNA"/>
</dbReference>
<dbReference type="InterPro" id="IPR011250">
    <property type="entry name" value="OMP/PagP_B-barrel"/>
</dbReference>
<evidence type="ECO:0000256" key="1">
    <source>
        <dbReference type="ARBA" id="ARBA00004571"/>
    </source>
</evidence>
<comment type="caution">
    <text evidence="14">The sequence shown here is derived from an EMBL/GenBank/DDBJ whole genome shotgun (WGS) entry which is preliminary data.</text>
</comment>
<dbReference type="InterPro" id="IPR006665">
    <property type="entry name" value="OmpA-like"/>
</dbReference>
<keyword evidence="9" id="KW-0998">Cell outer membrane</keyword>
<evidence type="ECO:0000256" key="12">
    <source>
        <dbReference type="SAM" id="SignalP"/>
    </source>
</evidence>
<dbReference type="InterPro" id="IPR036737">
    <property type="entry name" value="OmpA-like_sf"/>
</dbReference>
<keyword evidence="2" id="KW-0813">Transport</keyword>
<evidence type="ECO:0000256" key="6">
    <source>
        <dbReference type="ARBA" id="ARBA00023065"/>
    </source>
</evidence>
<keyword evidence="8 10" id="KW-0472">Membrane</keyword>
<organism evidence="14 15">
    <name type="scientific">Paraperlucidibaca wandonensis</name>
    <dbReference type="NCBI Taxonomy" id="1268273"/>
    <lineage>
        <taxon>Bacteria</taxon>
        <taxon>Pseudomonadati</taxon>
        <taxon>Pseudomonadota</taxon>
        <taxon>Gammaproteobacteria</taxon>
        <taxon>Moraxellales</taxon>
        <taxon>Moraxellaceae</taxon>
        <taxon>Paraperlucidibaca</taxon>
    </lineage>
</organism>
<dbReference type="Pfam" id="PF00691">
    <property type="entry name" value="OmpA"/>
    <property type="match status" value="1"/>
</dbReference>
<keyword evidence="4" id="KW-0812">Transmembrane</keyword>
<dbReference type="Pfam" id="PF13505">
    <property type="entry name" value="OMP_b-brl"/>
    <property type="match status" value="1"/>
</dbReference>
<protein>
    <submittedName>
        <fullName evidence="14">OmpA family protein</fullName>
    </submittedName>
</protein>
<dbReference type="Gene3D" id="2.40.160.20">
    <property type="match status" value="1"/>
</dbReference>
<reference evidence="15" key="1">
    <citation type="journal article" date="2019" name="Int. J. Syst. Evol. Microbiol.">
        <title>The Global Catalogue of Microorganisms (GCM) 10K type strain sequencing project: providing services to taxonomists for standard genome sequencing and annotation.</title>
        <authorList>
            <consortium name="The Broad Institute Genomics Platform"/>
            <consortium name="The Broad Institute Genome Sequencing Center for Infectious Disease"/>
            <person name="Wu L."/>
            <person name="Ma J."/>
        </authorList>
    </citation>
    <scope>NUCLEOTIDE SEQUENCE [LARGE SCALE GENOMIC DNA]</scope>
    <source>
        <strain evidence="15">CCUG 63419</strain>
    </source>
</reference>
<evidence type="ECO:0000256" key="3">
    <source>
        <dbReference type="ARBA" id="ARBA00022452"/>
    </source>
</evidence>
<evidence type="ECO:0000256" key="5">
    <source>
        <dbReference type="ARBA" id="ARBA00022729"/>
    </source>
</evidence>
<evidence type="ECO:0000256" key="9">
    <source>
        <dbReference type="ARBA" id="ARBA00023237"/>
    </source>
</evidence>
<evidence type="ECO:0000313" key="14">
    <source>
        <dbReference type="EMBL" id="MFD0950736.1"/>
    </source>
</evidence>
<feature type="region of interest" description="Disordered" evidence="11">
    <location>
        <begin position="304"/>
        <end position="328"/>
    </location>
</feature>
<dbReference type="InterPro" id="IPR050330">
    <property type="entry name" value="Bact_OuterMem_StrucFunc"/>
</dbReference>
<evidence type="ECO:0000256" key="10">
    <source>
        <dbReference type="PROSITE-ProRule" id="PRU00473"/>
    </source>
</evidence>
<dbReference type="SUPFAM" id="SSF56925">
    <property type="entry name" value="OMPA-like"/>
    <property type="match status" value="1"/>
</dbReference>
<keyword evidence="5 12" id="KW-0732">Signal</keyword>
<evidence type="ECO:0000256" key="8">
    <source>
        <dbReference type="ARBA" id="ARBA00023136"/>
    </source>
</evidence>
<dbReference type="SUPFAM" id="SSF103088">
    <property type="entry name" value="OmpA-like"/>
    <property type="match status" value="1"/>
</dbReference>
<keyword evidence="15" id="KW-1185">Reference proteome</keyword>
<dbReference type="PANTHER" id="PTHR30329">
    <property type="entry name" value="STATOR ELEMENT OF FLAGELLAR MOTOR COMPLEX"/>
    <property type="match status" value="1"/>
</dbReference>
<dbReference type="Gene3D" id="3.30.1330.60">
    <property type="entry name" value="OmpA-like domain"/>
    <property type="match status" value="1"/>
</dbReference>
<name>A0ABW3HIZ5_9GAMM</name>